<proteinExistence type="predicted"/>
<gene>
    <name evidence="1" type="ORF">B7G68_03930</name>
</gene>
<organism evidence="1 2">
    <name type="scientific">Caulobacter segnis</name>
    <dbReference type="NCBI Taxonomy" id="88688"/>
    <lineage>
        <taxon>Bacteria</taxon>
        <taxon>Pseudomonadati</taxon>
        <taxon>Pseudomonadota</taxon>
        <taxon>Alphaproteobacteria</taxon>
        <taxon>Caulobacterales</taxon>
        <taxon>Caulobacteraceae</taxon>
        <taxon>Caulobacter</taxon>
    </lineage>
</organism>
<sequence>MSVQVKQSLVHALNDPGTTEWRAAGNTLQIDVYKVDGRVELFDLLEGPDAPAQTISIEDLKAAF</sequence>
<evidence type="ECO:0000313" key="2">
    <source>
        <dbReference type="Proteomes" id="UP000240527"/>
    </source>
</evidence>
<keyword evidence="2" id="KW-1185">Reference proteome</keyword>
<protein>
    <submittedName>
        <fullName evidence="1">Uncharacterized protein</fullName>
    </submittedName>
</protein>
<dbReference type="EMBL" id="CP027850">
    <property type="protein sequence ID" value="AVQ01081.1"/>
    <property type="molecule type" value="Genomic_DNA"/>
</dbReference>
<evidence type="ECO:0000313" key="1">
    <source>
        <dbReference type="EMBL" id="AVQ01081.1"/>
    </source>
</evidence>
<reference evidence="1 2" key="1">
    <citation type="journal article" date="2015" name="Biotechnol. Bioeng.">
        <title>Genome sequence and phenotypic characterization of Caulobacter segnis.</title>
        <authorList>
            <person name="Patel S."/>
            <person name="Fletcher B."/>
            <person name="Scott D.C."/>
            <person name="Ely B."/>
        </authorList>
    </citation>
    <scope>NUCLEOTIDE SEQUENCE [LARGE SCALE GENOMIC DNA]</scope>
    <source>
        <strain evidence="1 2">TK0059</strain>
    </source>
</reference>
<accession>A0ABN5IQV7</accession>
<name>A0ABN5IQV7_9CAUL</name>
<dbReference type="Proteomes" id="UP000240527">
    <property type="component" value="Chromosome"/>
</dbReference>